<comment type="caution">
    <text evidence="1">The sequence shown here is derived from an EMBL/GenBank/DDBJ whole genome shotgun (WGS) entry which is preliminary data.</text>
</comment>
<evidence type="ECO:0008006" key="3">
    <source>
        <dbReference type="Google" id="ProtNLM"/>
    </source>
</evidence>
<gene>
    <name evidence="1" type="ORF">FXF03_01305</name>
</gene>
<dbReference type="EMBL" id="VSIJ01000005">
    <property type="protein sequence ID" value="TXX67238.1"/>
    <property type="molecule type" value="Genomic_DNA"/>
</dbReference>
<dbReference type="Proteomes" id="UP000323819">
    <property type="component" value="Unassembled WGS sequence"/>
</dbReference>
<protein>
    <recommendedName>
        <fullName evidence="3">XRE family transcriptional regulator</fullName>
    </recommendedName>
</protein>
<accession>A0ABD7SR63</accession>
<dbReference type="InterPro" id="IPR010982">
    <property type="entry name" value="Lambda_DNA-bd_dom_sf"/>
</dbReference>
<proteinExistence type="predicted"/>
<dbReference type="Gene3D" id="1.10.260.40">
    <property type="entry name" value="lambda repressor-like DNA-binding domains"/>
    <property type="match status" value="1"/>
</dbReference>
<reference evidence="1 2" key="1">
    <citation type="submission" date="2019-06" db="EMBL/GenBank/DDBJ databases">
        <title>Vibrio cholerae phylogeny based on whole-genome sequencing reveals genetic diversity and population strucutre.</title>
        <authorList>
            <person name="Zhiqiu Y."/>
            <person name="Bin L."/>
            <person name="Lingyan J."/>
        </authorList>
    </citation>
    <scope>NUCLEOTIDE SEQUENCE [LARGE SCALE GENOMIC DNA]</scope>
    <source>
        <strain evidence="1 2">N2814</strain>
    </source>
</reference>
<organism evidence="1 2">
    <name type="scientific">Vibrio cholerae</name>
    <dbReference type="NCBI Taxonomy" id="666"/>
    <lineage>
        <taxon>Bacteria</taxon>
        <taxon>Pseudomonadati</taxon>
        <taxon>Pseudomonadota</taxon>
        <taxon>Gammaproteobacteria</taxon>
        <taxon>Vibrionales</taxon>
        <taxon>Vibrionaceae</taxon>
        <taxon>Vibrio</taxon>
    </lineage>
</organism>
<dbReference type="AlphaFoldDB" id="A0ABD7SR63"/>
<dbReference type="RefSeq" id="WP_148521375.1">
    <property type="nucleotide sequence ID" value="NZ_JAILXN010000001.1"/>
</dbReference>
<dbReference type="SUPFAM" id="SSF47413">
    <property type="entry name" value="lambda repressor-like DNA-binding domains"/>
    <property type="match status" value="1"/>
</dbReference>
<evidence type="ECO:0000313" key="1">
    <source>
        <dbReference type="EMBL" id="TXX67238.1"/>
    </source>
</evidence>
<sequence>MTNEEYKSARKELKMSVPEWIEKLGISRDTHKKYNSGAIPIQLPVVNHIKTMIEKKSLESVLNTPK</sequence>
<evidence type="ECO:0000313" key="2">
    <source>
        <dbReference type="Proteomes" id="UP000323819"/>
    </source>
</evidence>
<name>A0ABD7SR63_VIBCL</name>